<dbReference type="PANTHER" id="PTHR35810:SF1">
    <property type="entry name" value="CYTOPLASMIC PROTEIN"/>
    <property type="match status" value="1"/>
</dbReference>
<dbReference type="PANTHER" id="PTHR35810">
    <property type="entry name" value="CYTOPLASMIC PROTEIN-RELATED"/>
    <property type="match status" value="1"/>
</dbReference>
<name>A0A450T3X5_9GAMM</name>
<evidence type="ECO:0000313" key="1">
    <source>
        <dbReference type="EMBL" id="VFJ61316.1"/>
    </source>
</evidence>
<accession>A0A450T3X5</accession>
<sequence>MARQNIIIYKTRDGKASVALYAQDGEIWLTQKKLAELFATSRENITTHTSNILKENELDKNSVCKDFLLTAADGKNYSVTHYALPMILAIGFRVSGVRGTQFRQWANRHLREYMVSEALPRTFDAGLFSSLPIRIGQSGIAELYSAKIRENPKDAEYNSAIPGKTERFDQTNRYH</sequence>
<reference evidence="1" key="1">
    <citation type="submission" date="2019-02" db="EMBL/GenBank/DDBJ databases">
        <authorList>
            <person name="Gruber-Vodicka R. H."/>
            <person name="Seah K. B. B."/>
        </authorList>
    </citation>
    <scope>NUCLEOTIDE SEQUENCE</scope>
    <source>
        <strain evidence="1">BECK_BZ106</strain>
    </source>
</reference>
<dbReference type="AlphaFoldDB" id="A0A450T3X5"/>
<proteinExistence type="predicted"/>
<gene>
    <name evidence="1" type="ORF">BECKFW1821B_GA0114236_10651</name>
</gene>
<protein>
    <submittedName>
        <fullName evidence="1">Virulence protein RhuM family protein</fullName>
    </submittedName>
</protein>
<dbReference type="EMBL" id="CAADFD010000065">
    <property type="protein sequence ID" value="VFJ61316.1"/>
    <property type="molecule type" value="Genomic_DNA"/>
</dbReference>
<organism evidence="1">
    <name type="scientific">Candidatus Kentrum sp. FW</name>
    <dbReference type="NCBI Taxonomy" id="2126338"/>
    <lineage>
        <taxon>Bacteria</taxon>
        <taxon>Pseudomonadati</taxon>
        <taxon>Pseudomonadota</taxon>
        <taxon>Gammaproteobacteria</taxon>
        <taxon>Candidatus Kentrum</taxon>
    </lineage>
</organism>
<dbReference type="Pfam" id="PF13310">
    <property type="entry name" value="Virulence_RhuM"/>
    <property type="match status" value="1"/>
</dbReference>
<dbReference type="InterPro" id="IPR011204">
    <property type="entry name" value="Virulence_RhuM-like"/>
</dbReference>